<dbReference type="STRING" id="74557.A0A1W0A7E7"/>
<dbReference type="PANTHER" id="PTHR10145">
    <property type="entry name" value="TRANSCRIPTION ELONGATION FACTOR SPT6"/>
    <property type="match status" value="1"/>
</dbReference>
<feature type="compositionally biased region" description="Basic residues" evidence="5">
    <location>
        <begin position="108"/>
        <end position="122"/>
    </location>
</feature>
<evidence type="ECO:0000259" key="7">
    <source>
        <dbReference type="Pfam" id="PF14633"/>
    </source>
</evidence>
<dbReference type="InterPro" id="IPR032706">
    <property type="entry name" value="Spt6_HHH"/>
</dbReference>
<feature type="domain" description="Helix-turn-helix DNA-binding" evidence="10">
    <location>
        <begin position="333"/>
        <end position="429"/>
    </location>
</feature>
<dbReference type="Pfam" id="PF14635">
    <property type="entry name" value="HHH_7"/>
    <property type="match status" value="1"/>
</dbReference>
<proteinExistence type="inferred from homology"/>
<evidence type="ECO:0000256" key="5">
    <source>
        <dbReference type="SAM" id="MobiDB-lite"/>
    </source>
</evidence>
<feature type="domain" description="Spt6 SH2" evidence="7">
    <location>
        <begin position="1263"/>
        <end position="1467"/>
    </location>
</feature>
<dbReference type="GO" id="GO:0140673">
    <property type="term" value="P:transcription elongation-coupled chromatin remodeling"/>
    <property type="evidence" value="ECO:0007669"/>
    <property type="project" value="InterPro"/>
</dbReference>
<keyword evidence="3" id="KW-0804">Transcription</keyword>
<dbReference type="Gene3D" id="3.30.420.140">
    <property type="entry name" value="YqgF/RNase H-like domain"/>
    <property type="match status" value="1"/>
</dbReference>
<dbReference type="Pfam" id="PF14641">
    <property type="entry name" value="HTH_44"/>
    <property type="match status" value="1"/>
</dbReference>
<feature type="compositionally biased region" description="Acidic residues" evidence="5">
    <location>
        <begin position="92"/>
        <end position="104"/>
    </location>
</feature>
<feature type="region of interest" description="Disordered" evidence="5">
    <location>
        <begin position="1"/>
        <end position="253"/>
    </location>
</feature>
<dbReference type="InterPro" id="IPR028083">
    <property type="entry name" value="Spt6_acidic_N_dom"/>
</dbReference>
<dbReference type="SUPFAM" id="SSF158832">
    <property type="entry name" value="Tex N-terminal region-like"/>
    <property type="match status" value="1"/>
</dbReference>
<feature type="compositionally biased region" description="Low complexity" evidence="5">
    <location>
        <begin position="1492"/>
        <end position="1521"/>
    </location>
</feature>
<dbReference type="InterPro" id="IPR028088">
    <property type="entry name" value="Spt6_HTH_DNA-bd_dom"/>
</dbReference>
<evidence type="ECO:0008006" key="14">
    <source>
        <dbReference type="Google" id="ProtNLM"/>
    </source>
</evidence>
<evidence type="ECO:0000259" key="10">
    <source>
        <dbReference type="Pfam" id="PF14641"/>
    </source>
</evidence>
<dbReference type="InterPro" id="IPR028231">
    <property type="entry name" value="Spt6_YqgF"/>
</dbReference>
<dbReference type="InterPro" id="IPR023319">
    <property type="entry name" value="Tex-like_HTH_dom_sf"/>
</dbReference>
<dbReference type="Gene3D" id="1.10.10.650">
    <property type="entry name" value="RuvA domain 2-like"/>
    <property type="match status" value="1"/>
</dbReference>
<reference evidence="12 13" key="1">
    <citation type="journal article" date="2014" name="Genome Biol. Evol.">
        <title>The secreted proteins of Achlya hypogyna and Thraustotheca clavata identify the ancestral oomycete secretome and reveal gene acquisitions by horizontal gene transfer.</title>
        <authorList>
            <person name="Misner I."/>
            <person name="Blouin N."/>
            <person name="Leonard G."/>
            <person name="Richards T.A."/>
            <person name="Lane C.E."/>
        </authorList>
    </citation>
    <scope>NUCLEOTIDE SEQUENCE [LARGE SCALE GENOMIC DNA]</scope>
    <source>
        <strain evidence="12 13">ATCC 34112</strain>
    </source>
</reference>
<evidence type="ECO:0000313" key="13">
    <source>
        <dbReference type="Proteomes" id="UP000243217"/>
    </source>
</evidence>
<dbReference type="GO" id="GO:0034728">
    <property type="term" value="P:nucleosome organization"/>
    <property type="evidence" value="ECO:0007669"/>
    <property type="project" value="TreeGrafter"/>
</dbReference>
<feature type="domain" description="Transcription elongation factor Spt6 helix-hairpin-helix motif" evidence="8">
    <location>
        <begin position="883"/>
        <end position="983"/>
    </location>
</feature>
<feature type="compositionally biased region" description="Acidic residues" evidence="5">
    <location>
        <begin position="208"/>
        <end position="227"/>
    </location>
</feature>
<dbReference type="SUPFAM" id="SSF55550">
    <property type="entry name" value="SH2 domain"/>
    <property type="match status" value="1"/>
</dbReference>
<feature type="compositionally biased region" description="Basic residues" evidence="5">
    <location>
        <begin position="26"/>
        <end position="41"/>
    </location>
</feature>
<dbReference type="Pfam" id="PF14633">
    <property type="entry name" value="SH2_2"/>
    <property type="match status" value="1"/>
</dbReference>
<dbReference type="InterPro" id="IPR035420">
    <property type="entry name" value="Spt6_SH2"/>
</dbReference>
<gene>
    <name evidence="12" type="ORF">THRCLA_01768</name>
</gene>
<dbReference type="InterPro" id="IPR010994">
    <property type="entry name" value="RuvA_2-like"/>
</dbReference>
<dbReference type="GO" id="GO:0008023">
    <property type="term" value="C:transcription elongation factor complex"/>
    <property type="evidence" value="ECO:0007669"/>
    <property type="project" value="TreeGrafter"/>
</dbReference>
<dbReference type="Pfam" id="PF14639">
    <property type="entry name" value="YqgF"/>
    <property type="match status" value="1"/>
</dbReference>
<dbReference type="PANTHER" id="PTHR10145:SF6">
    <property type="entry name" value="TRANSCRIPTION ELONGATION FACTOR SPT6"/>
    <property type="match status" value="1"/>
</dbReference>
<dbReference type="GO" id="GO:0031491">
    <property type="term" value="F:nucleosome binding"/>
    <property type="evidence" value="ECO:0007669"/>
    <property type="project" value="TreeGrafter"/>
</dbReference>
<accession>A0A1W0A7E7</accession>
<dbReference type="InterPro" id="IPR055179">
    <property type="entry name" value="Tex-like_central_region"/>
</dbReference>
<evidence type="ECO:0000313" key="12">
    <source>
        <dbReference type="EMBL" id="OQS06165.1"/>
    </source>
</evidence>
<evidence type="ECO:0000256" key="2">
    <source>
        <dbReference type="ARBA" id="ARBA00009253"/>
    </source>
</evidence>
<evidence type="ECO:0000256" key="4">
    <source>
        <dbReference type="ARBA" id="ARBA00023242"/>
    </source>
</evidence>
<dbReference type="Gene3D" id="1.10.10.2740">
    <property type="entry name" value="Spt6, Death-like domain"/>
    <property type="match status" value="1"/>
</dbReference>
<dbReference type="InterPro" id="IPR023323">
    <property type="entry name" value="Tex-like_dom_sf"/>
</dbReference>
<feature type="compositionally biased region" description="Acidic residues" evidence="5">
    <location>
        <begin position="127"/>
        <end position="138"/>
    </location>
</feature>
<feature type="domain" description="Tex-like central region" evidence="11">
    <location>
        <begin position="535"/>
        <end position="697"/>
    </location>
</feature>
<evidence type="ECO:0000259" key="11">
    <source>
        <dbReference type="Pfam" id="PF22706"/>
    </source>
</evidence>
<feature type="domain" description="Transcription elongation factor Spt6 YqgF" evidence="9">
    <location>
        <begin position="719"/>
        <end position="870"/>
    </location>
</feature>
<keyword evidence="4" id="KW-0539">Nucleus</keyword>
<dbReference type="InterPro" id="IPR017072">
    <property type="entry name" value="TF_Spt6"/>
</dbReference>
<comment type="similarity">
    <text evidence="2">Belongs to the SPT6 family.</text>
</comment>
<dbReference type="InterPro" id="IPR042066">
    <property type="entry name" value="Spt6_death-like"/>
</dbReference>
<comment type="subcellular location">
    <subcellularLocation>
        <location evidence="1">Nucleus</location>
    </subcellularLocation>
</comment>
<dbReference type="SUPFAM" id="SSF53098">
    <property type="entry name" value="Ribonuclease H-like"/>
    <property type="match status" value="1"/>
</dbReference>
<dbReference type="SUPFAM" id="SSF47781">
    <property type="entry name" value="RuvA domain 2-like"/>
    <property type="match status" value="1"/>
</dbReference>
<feature type="domain" description="Spt6 acidic N-terminal" evidence="6">
    <location>
        <begin position="74"/>
        <end position="149"/>
    </location>
</feature>
<feature type="compositionally biased region" description="Basic residues" evidence="5">
    <location>
        <begin position="166"/>
        <end position="175"/>
    </location>
</feature>
<comment type="caution">
    <text evidence="12">The sequence shown here is derived from an EMBL/GenBank/DDBJ whole genome shotgun (WGS) entry which is preliminary data.</text>
</comment>
<dbReference type="InterPro" id="IPR012337">
    <property type="entry name" value="RNaseH-like_sf"/>
</dbReference>
<dbReference type="EMBL" id="JNBS01000368">
    <property type="protein sequence ID" value="OQS06165.1"/>
    <property type="molecule type" value="Genomic_DNA"/>
</dbReference>
<dbReference type="InterPro" id="IPR035018">
    <property type="entry name" value="Spt6_SH2_C"/>
</dbReference>
<dbReference type="InterPro" id="IPR035019">
    <property type="entry name" value="Spt6_SH2_N"/>
</dbReference>
<dbReference type="Gene3D" id="3.30.505.10">
    <property type="entry name" value="SH2 domain"/>
    <property type="match status" value="2"/>
</dbReference>
<dbReference type="Gene3D" id="1.10.3500.10">
    <property type="entry name" value="Tex N-terminal region-like"/>
    <property type="match status" value="1"/>
</dbReference>
<dbReference type="CDD" id="cd09918">
    <property type="entry name" value="SH2_Nterm_SPT6_like"/>
    <property type="match status" value="1"/>
</dbReference>
<dbReference type="InterPro" id="IPR036860">
    <property type="entry name" value="SH2_dom_sf"/>
</dbReference>
<evidence type="ECO:0000259" key="8">
    <source>
        <dbReference type="Pfam" id="PF14635"/>
    </source>
</evidence>
<dbReference type="Gene3D" id="1.10.150.850">
    <property type="entry name" value="Spt6, helix-hairpin-helix domain"/>
    <property type="match status" value="1"/>
</dbReference>
<feature type="region of interest" description="Disordered" evidence="5">
    <location>
        <begin position="1257"/>
        <end position="1279"/>
    </location>
</feature>
<evidence type="ECO:0000259" key="6">
    <source>
        <dbReference type="Pfam" id="PF14632"/>
    </source>
</evidence>
<keyword evidence="13" id="KW-1185">Reference proteome</keyword>
<feature type="region of interest" description="Disordered" evidence="5">
    <location>
        <begin position="1470"/>
        <end position="1545"/>
    </location>
</feature>
<evidence type="ECO:0000256" key="3">
    <source>
        <dbReference type="ARBA" id="ARBA00023163"/>
    </source>
</evidence>
<evidence type="ECO:0000256" key="1">
    <source>
        <dbReference type="ARBA" id="ARBA00004123"/>
    </source>
</evidence>
<evidence type="ECO:0000259" key="9">
    <source>
        <dbReference type="Pfam" id="PF14639"/>
    </source>
</evidence>
<dbReference type="GO" id="GO:0003677">
    <property type="term" value="F:DNA binding"/>
    <property type="evidence" value="ECO:0007669"/>
    <property type="project" value="InterPro"/>
</dbReference>
<feature type="compositionally biased region" description="Acidic residues" evidence="5">
    <location>
        <begin position="58"/>
        <end position="84"/>
    </location>
</feature>
<sequence>MSRSDDENSPAVSDSDNDIKQEDGSKKRKLKKSAKKSNKKSRVMESDDEDEPKKNAFVEEEASESEGDEDKEIDSSDEELEEDNTYINDGFVVDDEMDEEEEEEERGHRRRKKKKDKKRSRLRQGGDDDEIDEDDLDLIQENYGLKNRDRDYSDDGGFDSDGSPKRSSKKIKKKSGYSEKVSSEMSKGMFGESDDDDDAAPARKNEGYGDEIDYDSDDGFIVSEDEDGSGRKSGRRRPIKKSEQSMAVPQGPSMYQIEEAEELFGDAEAFLEATRGLITEETVVKDKKAALIDKYEPSVLKEHHMTANDAVIRERDEPERYIQMFTQRRFPDPEERAEEAEWMVDSVLKDINTKYPNNRCIRGDIVTAIDNVLRFYHEDKLEPPYVQRYCKEYWKTQGLHSEHLYLIQDLDIKYDKLQRKRASLQVGMQNAVDASDARESTSVRKCYQHVVRSPEERQLADLSLAFTTLEVRDKSERSGQKRPGRRTFYHVCVKAGLKALVAQFTMSATVLGGVLSGILSESEAPIPTPDRSIHDLCMEYLTADVTSVESVLKGARHIAAYQVASDPNVRQKIRDVYYRYATLSTQATKKGVDEIDEFHYCHGLQYIENLPAQDVFGSDMFMRIEKGEKEGFIQTHLSVDPQVLLECLEAVYLSHGEDNEWQGQRREILREAVDAFLIISLQEELRQEWRRSAEDVVLGRCRDAMRKRLMVRPFEAHEGEETRIIGIYIDDETSEEPIAYVAALDESGELIDKFQARCLTPSCFEKLEIALTTFLEEHIRASVVVINTSAGLKCMDVGEVVDAVRGKLRRGDASDPRDYLHVTFLKDDVARMYSKSKRAETEFPEESSGFRAAIGLARHLRNPLSELSAMWGFVSQNEPLRGRELLYLNVDRFQNLVNKDRLVKEYERIFLQVVNKVGVDINYVANFPHAAYVLQFVCGLGPVKAMSLIEKARSGGYLEKRQDILKLVSGPIVYRNCAGFLRIRELNNVKEAPLNSLDDTRIHPESYYMAVKMCGDANNNTTMDLYDPDQYSYAVEDTMYQSATAIKKALSKQPRSQSKKTERLSDMEIQDSLADLDLPAYANRLEQQQKGPKLLTLEHIKRELRYPYFDTRDKYKDPVQEELFFLLHNETKETLRVGMVLPCRLVKMLADQMVSVQLHSGIKAQMKKEHLPDYMTEHGNEYLRVNGFPRGMQVNAKIMDIIPDMNNMNKYVLSLAADSKSIIMMTEDVFNQKSFPRCVNVGQIIEESKMRYDALVNQKPQPEKEKSYDNTKIQKRSQRKRRQIIHPNFFNVTMKQAIVKLRELPVGDVILRPARENVDHLTLTWKVLEGVYRHFDVLEKDKPSEGRLGAKLIVKDEVYESIDEMIAGLIDPMNALVDEITHHKNYRNEDAHDIGEALVAEKKADPKRIPYAIHPFKEYPGCFSITFVARTNPRTWNMEVRAKGLRFFGSVNSSEQPSLAHALTFFKTNALTQPKQKRPSSSSSGHKHESSSRSGGTTHSSNYSSQSSNNRSGGYSSSSHHQSSRYDNQYGRQSSSSGPQYSRRY</sequence>
<dbReference type="InterPro" id="IPR037027">
    <property type="entry name" value="YqgF/RNaseH-like_dom_sf"/>
</dbReference>
<name>A0A1W0A7E7_9STRA</name>
<dbReference type="CDD" id="cd09928">
    <property type="entry name" value="SH2_Cterm_SPT6_like"/>
    <property type="match status" value="1"/>
</dbReference>
<protein>
    <recommendedName>
        <fullName evidence="14">Transcription elongation factor spt6</fullName>
    </recommendedName>
</protein>
<dbReference type="Pfam" id="PF14632">
    <property type="entry name" value="SPT6_acidic"/>
    <property type="match status" value="1"/>
</dbReference>
<dbReference type="Proteomes" id="UP000243217">
    <property type="component" value="Unassembled WGS sequence"/>
</dbReference>
<organism evidence="12 13">
    <name type="scientific">Thraustotheca clavata</name>
    <dbReference type="NCBI Taxonomy" id="74557"/>
    <lineage>
        <taxon>Eukaryota</taxon>
        <taxon>Sar</taxon>
        <taxon>Stramenopiles</taxon>
        <taxon>Oomycota</taxon>
        <taxon>Saprolegniomycetes</taxon>
        <taxon>Saprolegniales</taxon>
        <taxon>Achlyaceae</taxon>
        <taxon>Thraustotheca</taxon>
    </lineage>
</organism>
<dbReference type="Pfam" id="PF22706">
    <property type="entry name" value="Tex_central_region"/>
    <property type="match status" value="1"/>
</dbReference>
<dbReference type="OrthoDB" id="995477at2759"/>
<dbReference type="GO" id="GO:0042393">
    <property type="term" value="F:histone binding"/>
    <property type="evidence" value="ECO:0007669"/>
    <property type="project" value="TreeGrafter"/>
</dbReference>
<feature type="compositionally biased region" description="Polar residues" evidence="5">
    <location>
        <begin position="1530"/>
        <end position="1545"/>
    </location>
</feature>